<protein>
    <submittedName>
        <fullName evidence="1">Uncharacterized protein</fullName>
    </submittedName>
</protein>
<proteinExistence type="predicted"/>
<evidence type="ECO:0000313" key="2">
    <source>
        <dbReference type="Proteomes" id="UP000188929"/>
    </source>
</evidence>
<comment type="caution">
    <text evidence="1">The sequence shown here is derived from an EMBL/GenBank/DDBJ whole genome shotgun (WGS) entry which is preliminary data.</text>
</comment>
<organism evidence="1 2">
    <name type="scientific">Pseudofrankia asymbiotica</name>
    <dbReference type="NCBI Taxonomy" id="1834516"/>
    <lineage>
        <taxon>Bacteria</taxon>
        <taxon>Bacillati</taxon>
        <taxon>Actinomycetota</taxon>
        <taxon>Actinomycetes</taxon>
        <taxon>Frankiales</taxon>
        <taxon>Frankiaceae</taxon>
        <taxon>Pseudofrankia</taxon>
    </lineage>
</organism>
<sequence length="99" mass="10083">MLCVELPAASVTRTVTSQVPGVSNVRSTTAEAWLPVVALVGVGMGGGATTGALGDGVVVGAWTTPSTPSRLAHRRSSLTESGFEASKVSAWRRVAFTTP</sequence>
<dbReference type="AlphaFoldDB" id="A0A1V2I8S0"/>
<name>A0A1V2I8S0_9ACTN</name>
<accession>A0A1V2I8S0</accession>
<keyword evidence="2" id="KW-1185">Reference proteome</keyword>
<dbReference type="Proteomes" id="UP000188929">
    <property type="component" value="Unassembled WGS sequence"/>
</dbReference>
<evidence type="ECO:0000313" key="1">
    <source>
        <dbReference type="EMBL" id="ONH28807.1"/>
    </source>
</evidence>
<gene>
    <name evidence="1" type="ORF">BL253_18370</name>
</gene>
<dbReference type="EMBL" id="MOMC01000037">
    <property type="protein sequence ID" value="ONH28807.1"/>
    <property type="molecule type" value="Genomic_DNA"/>
</dbReference>
<dbReference type="STRING" id="1834516.BL253_18370"/>
<reference evidence="2" key="1">
    <citation type="submission" date="2016-10" db="EMBL/GenBank/DDBJ databases">
        <title>Frankia sp. NRRL B-16386 Genome sequencing.</title>
        <authorList>
            <person name="Ghodhbane-Gtari F."/>
            <person name="Swanson E."/>
            <person name="Gueddou A."/>
            <person name="Hezbri K."/>
            <person name="Ktari K."/>
            <person name="Nouioui I."/>
            <person name="Morris K."/>
            <person name="Simpson S."/>
            <person name="Abebe-Akele F."/>
            <person name="Thomas K."/>
            <person name="Gtari M."/>
            <person name="Tisa L.S."/>
        </authorList>
    </citation>
    <scope>NUCLEOTIDE SEQUENCE [LARGE SCALE GENOMIC DNA]</scope>
    <source>
        <strain evidence="2">NRRL B-16386</strain>
    </source>
</reference>